<dbReference type="PANTHER" id="PTHR13044">
    <property type="entry name" value="ACTIVATING TRANSCRIPTION FACTOR ATF 4/5"/>
    <property type="match status" value="1"/>
</dbReference>
<dbReference type="AlphaFoldDB" id="A0A2P7YTB4"/>
<dbReference type="PANTHER" id="PTHR13044:SF14">
    <property type="entry name" value="CRYPTOCEPHAL, ISOFORM A"/>
    <property type="match status" value="1"/>
</dbReference>
<evidence type="ECO:0000313" key="9">
    <source>
        <dbReference type="Proteomes" id="UP000241107"/>
    </source>
</evidence>
<dbReference type="Gene3D" id="1.20.5.170">
    <property type="match status" value="1"/>
</dbReference>
<dbReference type="PROSITE" id="PS00036">
    <property type="entry name" value="BZIP_BASIC"/>
    <property type="match status" value="1"/>
</dbReference>
<accession>A0A2P7YTB4</accession>
<dbReference type="GO" id="GO:0000977">
    <property type="term" value="F:RNA polymerase II transcription regulatory region sequence-specific DNA binding"/>
    <property type="evidence" value="ECO:0007669"/>
    <property type="project" value="TreeGrafter"/>
</dbReference>
<evidence type="ECO:0000256" key="5">
    <source>
        <dbReference type="ARBA" id="ARBA00023242"/>
    </source>
</evidence>
<feature type="compositionally biased region" description="Basic residues" evidence="6">
    <location>
        <begin position="120"/>
        <end position="130"/>
    </location>
</feature>
<dbReference type="RefSeq" id="XP_024714340.1">
    <property type="nucleotide sequence ID" value="XM_024857204.1"/>
</dbReference>
<comment type="caution">
    <text evidence="8">The sequence shown here is derived from an EMBL/GenBank/DDBJ whole genome shotgun (WGS) entry which is preliminary data.</text>
</comment>
<dbReference type="GeneID" id="36565196"/>
<dbReference type="STRING" id="418784.A0A2P7YTB4"/>
<evidence type="ECO:0000256" key="4">
    <source>
        <dbReference type="ARBA" id="ARBA00023163"/>
    </source>
</evidence>
<dbReference type="InterPro" id="IPR004827">
    <property type="entry name" value="bZIP"/>
</dbReference>
<sequence>MPETSNALIDQLVYIDNFINTAAEDTPNLDVDSQLLLDLAAFADDSFVFPDEDKPKHEDDLNEHDDTPFHHELASGLAAFDTNGGDNDNDAWFSQSARQHRRSFKDKDPRGLSVNERTKLAKRNRLQHHNNHPETATPPTLPSQAAPQPTASTGPADDQNSNLLSEPQRDLSNLPKFPVPPGAKSSLEQAGLSLYQIDLLSALIAQHQGNVTPDLADPFQSQNRPLQGLDNNPLLGIAPTMAYQSNVGTPGSVASAFSSETSSALATPSMLSTGDFGEGRSTDRGTELDKRKRNTAASARFRIKKKMKEKEMESKILLLHDLIQNFEVKIGELEMENRLLKNLIIEKGNRNSDEELLLLKEKAKRE</sequence>
<dbReference type="Proteomes" id="UP000241107">
    <property type="component" value="Unassembled WGS sequence"/>
</dbReference>
<organism evidence="8 9">
    <name type="scientific">Candidozyma pseudohaemuli</name>
    <dbReference type="NCBI Taxonomy" id="418784"/>
    <lineage>
        <taxon>Eukaryota</taxon>
        <taxon>Fungi</taxon>
        <taxon>Dikarya</taxon>
        <taxon>Ascomycota</taxon>
        <taxon>Saccharomycotina</taxon>
        <taxon>Pichiomycetes</taxon>
        <taxon>Metschnikowiaceae</taxon>
        <taxon>Candidozyma</taxon>
    </lineage>
</organism>
<feature type="region of interest" description="Disordered" evidence="6">
    <location>
        <begin position="266"/>
        <end position="294"/>
    </location>
</feature>
<dbReference type="GO" id="GO:0089713">
    <property type="term" value="C:Cbf1-Met4-Met28 complex"/>
    <property type="evidence" value="ECO:0007669"/>
    <property type="project" value="TreeGrafter"/>
</dbReference>
<dbReference type="GO" id="GO:0001228">
    <property type="term" value="F:DNA-binding transcription activator activity, RNA polymerase II-specific"/>
    <property type="evidence" value="ECO:0007669"/>
    <property type="project" value="TreeGrafter"/>
</dbReference>
<name>A0A2P7YTB4_9ASCO</name>
<protein>
    <recommendedName>
        <fullName evidence="7">BZIP domain-containing protein</fullName>
    </recommendedName>
</protein>
<evidence type="ECO:0000256" key="1">
    <source>
        <dbReference type="ARBA" id="ARBA00004123"/>
    </source>
</evidence>
<dbReference type="Pfam" id="PF07716">
    <property type="entry name" value="bZIP_2"/>
    <property type="match status" value="1"/>
</dbReference>
<gene>
    <name evidence="8" type="ORF">C7M61_001806</name>
</gene>
<dbReference type="OrthoDB" id="1939598at2759"/>
<dbReference type="SUPFAM" id="SSF57959">
    <property type="entry name" value="Leucine zipper domain"/>
    <property type="match status" value="1"/>
</dbReference>
<dbReference type="InterPro" id="IPR046347">
    <property type="entry name" value="bZIP_sf"/>
</dbReference>
<evidence type="ECO:0000313" key="8">
    <source>
        <dbReference type="EMBL" id="PSK39203.1"/>
    </source>
</evidence>
<feature type="compositionally biased region" description="Basic and acidic residues" evidence="6">
    <location>
        <begin position="277"/>
        <end position="290"/>
    </location>
</feature>
<keyword evidence="3" id="KW-0238">DNA-binding</keyword>
<comment type="subcellular location">
    <subcellularLocation>
        <location evidence="1">Nucleus</location>
    </subcellularLocation>
</comment>
<evidence type="ECO:0000256" key="2">
    <source>
        <dbReference type="ARBA" id="ARBA00023015"/>
    </source>
</evidence>
<keyword evidence="2" id="KW-0805">Transcription regulation</keyword>
<dbReference type="VEuPathDB" id="FungiDB:C7M61_001806"/>
<feature type="compositionally biased region" description="Polar residues" evidence="6">
    <location>
        <begin position="133"/>
        <end position="165"/>
    </location>
</feature>
<keyword evidence="5" id="KW-0539">Nucleus</keyword>
<reference evidence="8 9" key="1">
    <citation type="submission" date="2018-03" db="EMBL/GenBank/DDBJ databases">
        <title>Candida pseudohaemulonii genome assembly and annotation.</title>
        <authorList>
            <person name="Munoz J.F."/>
            <person name="Gade L.G."/>
            <person name="Chow N.A."/>
            <person name="Litvintseva A.P."/>
            <person name="Loparev V.N."/>
            <person name="Cuomo C.A."/>
        </authorList>
    </citation>
    <scope>NUCLEOTIDE SEQUENCE [LARGE SCALE GENOMIC DNA]</scope>
    <source>
        <strain evidence="8 9">B12108</strain>
    </source>
</reference>
<proteinExistence type="predicted"/>
<evidence type="ECO:0000256" key="6">
    <source>
        <dbReference type="SAM" id="MobiDB-lite"/>
    </source>
</evidence>
<feature type="region of interest" description="Disordered" evidence="6">
    <location>
        <begin position="88"/>
        <end position="185"/>
    </location>
</feature>
<keyword evidence="4" id="KW-0804">Transcription</keyword>
<dbReference type="EMBL" id="PYFQ01000003">
    <property type="protein sequence ID" value="PSK39203.1"/>
    <property type="molecule type" value="Genomic_DNA"/>
</dbReference>
<evidence type="ECO:0000256" key="3">
    <source>
        <dbReference type="ARBA" id="ARBA00023125"/>
    </source>
</evidence>
<evidence type="ECO:0000259" key="7">
    <source>
        <dbReference type="PROSITE" id="PS00036"/>
    </source>
</evidence>
<dbReference type="GO" id="GO:0005634">
    <property type="term" value="C:nucleus"/>
    <property type="evidence" value="ECO:0007669"/>
    <property type="project" value="UniProtKB-SubCell"/>
</dbReference>
<keyword evidence="9" id="KW-1185">Reference proteome</keyword>
<feature type="domain" description="BZIP" evidence="7">
    <location>
        <begin position="290"/>
        <end position="304"/>
    </location>
</feature>